<dbReference type="GO" id="GO:0018826">
    <property type="term" value="F:methionine gamma-lyase activity"/>
    <property type="evidence" value="ECO:0007669"/>
    <property type="project" value="UniProtKB-EC"/>
</dbReference>
<evidence type="ECO:0000256" key="3">
    <source>
        <dbReference type="ARBA" id="ARBA00022898"/>
    </source>
</evidence>
<dbReference type="FunFam" id="3.40.640.10:FF:000046">
    <property type="entry name" value="Cystathionine gamma-lyase"/>
    <property type="match status" value="1"/>
</dbReference>
<keyword evidence="4" id="KW-0045">Antibiotic biosynthesis</keyword>
<dbReference type="OrthoDB" id="9805790at2"/>
<dbReference type="GO" id="GO:0008483">
    <property type="term" value="F:transaminase activity"/>
    <property type="evidence" value="ECO:0007669"/>
    <property type="project" value="UniProtKB-KW"/>
</dbReference>
<organism evidence="11 12">
    <name type="scientific">Amycolatopsis acidicola</name>
    <dbReference type="NCBI Taxonomy" id="2596893"/>
    <lineage>
        <taxon>Bacteria</taxon>
        <taxon>Bacillati</taxon>
        <taxon>Actinomycetota</taxon>
        <taxon>Actinomycetes</taxon>
        <taxon>Pseudonocardiales</taxon>
        <taxon>Pseudonocardiaceae</taxon>
        <taxon>Amycolatopsis</taxon>
    </lineage>
</organism>
<evidence type="ECO:0000313" key="11">
    <source>
        <dbReference type="EMBL" id="KAA9161355.1"/>
    </source>
</evidence>
<comment type="catalytic activity">
    <reaction evidence="7">
        <text>L-homocysteine + H2O = 2-oxobutanoate + hydrogen sulfide + NH4(+) + H(+)</text>
        <dbReference type="Rhea" id="RHEA:14501"/>
        <dbReference type="ChEBI" id="CHEBI:15377"/>
        <dbReference type="ChEBI" id="CHEBI:15378"/>
        <dbReference type="ChEBI" id="CHEBI:16763"/>
        <dbReference type="ChEBI" id="CHEBI:28938"/>
        <dbReference type="ChEBI" id="CHEBI:29919"/>
        <dbReference type="ChEBI" id="CHEBI:58199"/>
        <dbReference type="EC" id="4.4.1.2"/>
    </reaction>
    <physiologicalReaction direction="left-to-right" evidence="7">
        <dbReference type="Rhea" id="RHEA:14502"/>
    </physiologicalReaction>
</comment>
<dbReference type="EC" id="4.4.1.2" evidence="5"/>
<dbReference type="PROSITE" id="PS00868">
    <property type="entry name" value="CYS_MET_METAB_PP"/>
    <property type="match status" value="1"/>
</dbReference>
<gene>
    <name evidence="11" type="ORF">FPZ12_014510</name>
</gene>
<dbReference type="EMBL" id="VMNW02000017">
    <property type="protein sequence ID" value="KAA9161355.1"/>
    <property type="molecule type" value="Genomic_DNA"/>
</dbReference>
<dbReference type="GO" id="GO:0017000">
    <property type="term" value="P:antibiotic biosynthetic process"/>
    <property type="evidence" value="ECO:0007669"/>
    <property type="project" value="UniProtKB-KW"/>
</dbReference>
<dbReference type="InterPro" id="IPR015421">
    <property type="entry name" value="PyrdxlP-dep_Trfase_major"/>
</dbReference>
<dbReference type="CDD" id="cd00614">
    <property type="entry name" value="CGS_like"/>
    <property type="match status" value="1"/>
</dbReference>
<comment type="cofactor">
    <cofactor evidence="1 10">
        <name>pyridoxal 5'-phosphate</name>
        <dbReference type="ChEBI" id="CHEBI:597326"/>
    </cofactor>
</comment>
<dbReference type="Gene3D" id="3.40.640.10">
    <property type="entry name" value="Type I PLP-dependent aspartate aminotransferase-like (Major domain)"/>
    <property type="match status" value="1"/>
</dbReference>
<evidence type="ECO:0000256" key="8">
    <source>
        <dbReference type="ARBA" id="ARBA00052699"/>
    </source>
</evidence>
<evidence type="ECO:0000256" key="1">
    <source>
        <dbReference type="ARBA" id="ARBA00001933"/>
    </source>
</evidence>
<dbReference type="Gene3D" id="3.90.1150.10">
    <property type="entry name" value="Aspartate Aminotransferase, domain 1"/>
    <property type="match status" value="1"/>
</dbReference>
<evidence type="ECO:0000256" key="2">
    <source>
        <dbReference type="ARBA" id="ARBA00009077"/>
    </source>
</evidence>
<dbReference type="InterPro" id="IPR054542">
    <property type="entry name" value="Cys_met_metab_PP"/>
</dbReference>
<proteinExistence type="inferred from homology"/>
<evidence type="ECO:0000256" key="7">
    <source>
        <dbReference type="ARBA" id="ARBA00048780"/>
    </source>
</evidence>
<dbReference type="Proteomes" id="UP000319769">
    <property type="component" value="Unassembled WGS sequence"/>
</dbReference>
<evidence type="ECO:0000313" key="12">
    <source>
        <dbReference type="Proteomes" id="UP000319769"/>
    </source>
</evidence>
<dbReference type="SUPFAM" id="SSF53383">
    <property type="entry name" value="PLP-dependent transferases"/>
    <property type="match status" value="1"/>
</dbReference>
<dbReference type="AlphaFoldDB" id="A0A5N0V5T6"/>
<keyword evidence="11" id="KW-0032">Aminotransferase</keyword>
<evidence type="ECO:0000256" key="6">
    <source>
        <dbReference type="ARBA" id="ARBA00047199"/>
    </source>
</evidence>
<dbReference type="RefSeq" id="WP_144757904.1">
    <property type="nucleotide sequence ID" value="NZ_VMNW02000017.1"/>
</dbReference>
<dbReference type="InterPro" id="IPR000277">
    <property type="entry name" value="Cys/Met-Metab_PyrdxlP-dep_enz"/>
</dbReference>
<evidence type="ECO:0000256" key="10">
    <source>
        <dbReference type="RuleBase" id="RU362118"/>
    </source>
</evidence>
<comment type="catalytic activity">
    <reaction evidence="8">
        <text>L-methionine + H2O = methanethiol + 2-oxobutanoate + NH4(+)</text>
        <dbReference type="Rhea" id="RHEA:23800"/>
        <dbReference type="ChEBI" id="CHEBI:15377"/>
        <dbReference type="ChEBI" id="CHEBI:16007"/>
        <dbReference type="ChEBI" id="CHEBI:16763"/>
        <dbReference type="ChEBI" id="CHEBI:28938"/>
        <dbReference type="ChEBI" id="CHEBI:57844"/>
        <dbReference type="EC" id="4.4.1.11"/>
    </reaction>
    <physiologicalReaction direction="left-to-right" evidence="8">
        <dbReference type="Rhea" id="RHEA:23801"/>
    </physiologicalReaction>
</comment>
<feature type="modified residue" description="N6-(pyridoxal phosphate)lysine" evidence="9">
    <location>
        <position position="203"/>
    </location>
</feature>
<reference evidence="11" key="1">
    <citation type="submission" date="2019-09" db="EMBL/GenBank/DDBJ databases">
        <authorList>
            <person name="Teo W.F.A."/>
            <person name="Duangmal K."/>
        </authorList>
    </citation>
    <scope>NUCLEOTIDE SEQUENCE [LARGE SCALE GENOMIC DNA]</scope>
    <source>
        <strain evidence="11">K81G1</strain>
    </source>
</reference>
<dbReference type="PANTHER" id="PTHR11808">
    <property type="entry name" value="TRANS-SULFURATION ENZYME FAMILY MEMBER"/>
    <property type="match status" value="1"/>
</dbReference>
<sequence length="386" mass="40861">MTHRETLRLPVPDQIEGRPVTVPLYQTANFAFDDPAAMASAMSSPSGAHFYSGYTNPTSRALEEAVTALEGGTVALATASGMGAISASLFGALRHGDHVIAQKAVYGGTSGLLNNLATQWGVEVTWIAGHDLDEFTAALRPNSRVLLLETIANPTGYVPDLPNLLGAAHSAGLTTIVDNTFATPMLCRPIEYGADVVVHSATKYLGGHHDLVAGVAVFAEREPYEKAWAQAIKLGSVIDPFTAWLTLRGLKTLPLRVQRQVNTASDIAHRLAAHPAVSVVHHPGLPSHPSHRRASRLLSGYGGTLSFEVAGAEQFMGQLGLILNAGSLGGTETVAMHPASTTHRHLRGEALRATGVTPDLVRLSFGLEHPDDLWADIEQALKSLPG</sequence>
<name>A0A5N0V5T6_9PSEU</name>
<comment type="caution">
    <text evidence="11">The sequence shown here is derived from an EMBL/GenBank/DDBJ whole genome shotgun (WGS) entry which is preliminary data.</text>
</comment>
<keyword evidence="3 9" id="KW-0663">Pyridoxal phosphate</keyword>
<protein>
    <recommendedName>
        <fullName evidence="5">homocysteine desulfhydrase</fullName>
        <ecNumber evidence="5">4.4.1.2</ecNumber>
    </recommendedName>
    <alternativeName>
        <fullName evidence="6">Homocysteine desulfhydrase</fullName>
    </alternativeName>
</protein>
<dbReference type="InterPro" id="IPR015424">
    <property type="entry name" value="PyrdxlP-dep_Trfase"/>
</dbReference>
<dbReference type="Pfam" id="PF01053">
    <property type="entry name" value="Cys_Met_Meta_PP"/>
    <property type="match status" value="1"/>
</dbReference>
<dbReference type="GO" id="GO:0019346">
    <property type="term" value="P:transsulfuration"/>
    <property type="evidence" value="ECO:0007669"/>
    <property type="project" value="InterPro"/>
</dbReference>
<keyword evidence="11" id="KW-0808">Transferase</keyword>
<evidence type="ECO:0000256" key="4">
    <source>
        <dbReference type="ARBA" id="ARBA00023194"/>
    </source>
</evidence>
<comment type="similarity">
    <text evidence="2 10">Belongs to the trans-sulfuration enzymes family.</text>
</comment>
<dbReference type="PANTHER" id="PTHR11808:SF85">
    <property type="entry name" value="CYSTATHIONINE GAMMA-LYASE-RELATED"/>
    <property type="match status" value="1"/>
</dbReference>
<dbReference type="GO" id="GO:0005737">
    <property type="term" value="C:cytoplasm"/>
    <property type="evidence" value="ECO:0007669"/>
    <property type="project" value="TreeGrafter"/>
</dbReference>
<dbReference type="GO" id="GO:0004123">
    <property type="term" value="F:cystathionine gamma-lyase activity"/>
    <property type="evidence" value="ECO:0007669"/>
    <property type="project" value="TreeGrafter"/>
</dbReference>
<evidence type="ECO:0000256" key="5">
    <source>
        <dbReference type="ARBA" id="ARBA00047175"/>
    </source>
</evidence>
<dbReference type="GO" id="GO:0047982">
    <property type="term" value="F:homocysteine desulfhydrase activity"/>
    <property type="evidence" value="ECO:0007669"/>
    <property type="project" value="UniProtKB-EC"/>
</dbReference>
<dbReference type="GO" id="GO:0019343">
    <property type="term" value="P:cysteine biosynthetic process via cystathionine"/>
    <property type="evidence" value="ECO:0007669"/>
    <property type="project" value="TreeGrafter"/>
</dbReference>
<evidence type="ECO:0000256" key="9">
    <source>
        <dbReference type="PIRSR" id="PIRSR001434-2"/>
    </source>
</evidence>
<dbReference type="GO" id="GO:0030170">
    <property type="term" value="F:pyridoxal phosphate binding"/>
    <property type="evidence" value="ECO:0007669"/>
    <property type="project" value="InterPro"/>
</dbReference>
<dbReference type="PIRSF" id="PIRSF001434">
    <property type="entry name" value="CGS"/>
    <property type="match status" value="1"/>
</dbReference>
<keyword evidence="12" id="KW-1185">Reference proteome</keyword>
<dbReference type="InterPro" id="IPR015422">
    <property type="entry name" value="PyrdxlP-dep_Trfase_small"/>
</dbReference>
<accession>A0A5N0V5T6</accession>